<dbReference type="PROSITE" id="PS51257">
    <property type="entry name" value="PROKAR_LIPOPROTEIN"/>
    <property type="match status" value="1"/>
</dbReference>
<dbReference type="Proteomes" id="UP000467236">
    <property type="component" value="Chromosome"/>
</dbReference>
<dbReference type="AlphaFoldDB" id="A0A7I7MP60"/>
<evidence type="ECO:0000313" key="1">
    <source>
        <dbReference type="EMBL" id="BBX73935.1"/>
    </source>
</evidence>
<keyword evidence="2" id="KW-1185">Reference proteome</keyword>
<dbReference type="EMBL" id="AP022575">
    <property type="protein sequence ID" value="BBX73935.1"/>
    <property type="molecule type" value="Genomic_DNA"/>
</dbReference>
<dbReference type="InterPro" id="IPR021365">
    <property type="entry name" value="DUF2891"/>
</dbReference>
<accession>A0A7I7MP60</accession>
<dbReference type="KEGG" id="mshj:MSHI_18410"/>
<sequence length="222" mass="23593">MADGNKEKCPRRRTRQATVAVVATVLLVAACSQSAERVESARSTATTPTDLVGGLANAARALSAPIVECVVRNDTANPVFHGCIDWHSAVHGNYALRVVARLTGDEQFVDVARSVMSTDGLRDELASIDEGRVSGELPYGFAWFLILDREAAVPEMAPLATTISSQLRRWITGGSELLASEYHNLSFAAFATAPAAQITRASRRKSPRTHGVSGAFPSAGAN</sequence>
<gene>
    <name evidence="1" type="ORF">MSHI_18410</name>
</gene>
<reference evidence="1 2" key="1">
    <citation type="journal article" date="2019" name="Emerg. Microbes Infect.">
        <title>Comprehensive subspecies identification of 175 nontuberculous mycobacteria species based on 7547 genomic profiles.</title>
        <authorList>
            <person name="Matsumoto Y."/>
            <person name="Kinjo T."/>
            <person name="Motooka D."/>
            <person name="Nabeya D."/>
            <person name="Jung N."/>
            <person name="Uechi K."/>
            <person name="Horii T."/>
            <person name="Iida T."/>
            <person name="Fujita J."/>
            <person name="Nakamura S."/>
        </authorList>
    </citation>
    <scope>NUCLEOTIDE SEQUENCE [LARGE SCALE GENOMIC DNA]</scope>
    <source>
        <strain evidence="1 2">JCM 14233</strain>
    </source>
</reference>
<dbReference type="Pfam" id="PF11199">
    <property type="entry name" value="DUF2891"/>
    <property type="match status" value="1"/>
</dbReference>
<name>A0A7I7MP60_9MYCO</name>
<evidence type="ECO:0000313" key="2">
    <source>
        <dbReference type="Proteomes" id="UP000467236"/>
    </source>
</evidence>
<proteinExistence type="predicted"/>
<organism evidence="1 2">
    <name type="scientific">Mycobacterium shinjukuense</name>
    <dbReference type="NCBI Taxonomy" id="398694"/>
    <lineage>
        <taxon>Bacteria</taxon>
        <taxon>Bacillati</taxon>
        <taxon>Actinomycetota</taxon>
        <taxon>Actinomycetes</taxon>
        <taxon>Mycobacteriales</taxon>
        <taxon>Mycobacteriaceae</taxon>
        <taxon>Mycobacterium</taxon>
    </lineage>
</organism>
<protein>
    <submittedName>
        <fullName evidence="1">Uncharacterized protein</fullName>
    </submittedName>
</protein>